<evidence type="ECO:0000256" key="1">
    <source>
        <dbReference type="SAM" id="MobiDB-lite"/>
    </source>
</evidence>
<feature type="chain" id="PRO_5045051953" evidence="2">
    <location>
        <begin position="28"/>
        <end position="172"/>
    </location>
</feature>
<accession>A0ABT0YQW9</accession>
<gene>
    <name evidence="4" type="ORF">M8A51_16490</name>
</gene>
<dbReference type="InterPro" id="IPR025392">
    <property type="entry name" value="DUF4124"/>
</dbReference>
<evidence type="ECO:0000313" key="4">
    <source>
        <dbReference type="EMBL" id="MCM5681126.1"/>
    </source>
</evidence>
<dbReference type="Pfam" id="PF13511">
    <property type="entry name" value="DUF4124"/>
    <property type="match status" value="1"/>
</dbReference>
<keyword evidence="5" id="KW-1185">Reference proteome</keyword>
<feature type="compositionally biased region" description="Basic and acidic residues" evidence="1">
    <location>
        <begin position="89"/>
        <end position="114"/>
    </location>
</feature>
<reference evidence="4" key="1">
    <citation type="submission" date="2022-05" db="EMBL/GenBank/DDBJ databases">
        <title>Schlegelella sp. nov., isolated from mangrove soil.</title>
        <authorList>
            <person name="Liu Y."/>
            <person name="Ge X."/>
            <person name="Liu W."/>
        </authorList>
    </citation>
    <scope>NUCLEOTIDE SEQUENCE</scope>
    <source>
        <strain evidence="4">S2-27</strain>
    </source>
</reference>
<proteinExistence type="predicted"/>
<evidence type="ECO:0000256" key="2">
    <source>
        <dbReference type="SAM" id="SignalP"/>
    </source>
</evidence>
<keyword evidence="2" id="KW-0732">Signal</keyword>
<feature type="region of interest" description="Disordered" evidence="1">
    <location>
        <begin position="38"/>
        <end position="114"/>
    </location>
</feature>
<evidence type="ECO:0000259" key="3">
    <source>
        <dbReference type="Pfam" id="PF13511"/>
    </source>
</evidence>
<feature type="signal peptide" evidence="2">
    <location>
        <begin position="1"/>
        <end position="27"/>
    </location>
</feature>
<sequence>MKTASLRLLTVAVGLFLGLTASLPAAAQWKWKDAAGKVQYSDRPPPATVPEKDILQRPSGSRMVVTTPAAPTSGEAAEAPLVKASAPTVDKELEARRKKEEQEQEAKRRAEEERIAKQRAENCARAKSYQQTLDSGVRIARTNDKGEREILDDAARAQETARNRQVMAADCK</sequence>
<feature type="domain" description="DUF4124" evidence="3">
    <location>
        <begin position="16"/>
        <end position="63"/>
    </location>
</feature>
<name>A0ABT0YQW9_9BURK</name>
<dbReference type="EMBL" id="JAMKFE010000010">
    <property type="protein sequence ID" value="MCM5681126.1"/>
    <property type="molecule type" value="Genomic_DNA"/>
</dbReference>
<comment type="caution">
    <text evidence="4">The sequence shown here is derived from an EMBL/GenBank/DDBJ whole genome shotgun (WGS) entry which is preliminary data.</text>
</comment>
<dbReference type="RefSeq" id="WP_251779609.1">
    <property type="nucleotide sequence ID" value="NZ_JAMKFE010000010.1"/>
</dbReference>
<protein>
    <submittedName>
        <fullName evidence="4">DUF4124 domain-containing protein</fullName>
    </submittedName>
</protein>
<organism evidence="4 5">
    <name type="scientific">Caldimonas mangrovi</name>
    <dbReference type="NCBI Taxonomy" id="2944811"/>
    <lineage>
        <taxon>Bacteria</taxon>
        <taxon>Pseudomonadati</taxon>
        <taxon>Pseudomonadota</taxon>
        <taxon>Betaproteobacteria</taxon>
        <taxon>Burkholderiales</taxon>
        <taxon>Sphaerotilaceae</taxon>
        <taxon>Caldimonas</taxon>
    </lineage>
</organism>
<evidence type="ECO:0000313" key="5">
    <source>
        <dbReference type="Proteomes" id="UP001165541"/>
    </source>
</evidence>
<dbReference type="Proteomes" id="UP001165541">
    <property type="component" value="Unassembled WGS sequence"/>
</dbReference>